<dbReference type="KEGG" id="pre:PCA10_09580"/>
<dbReference type="AlphaFoldDB" id="S6AFQ0"/>
<dbReference type="PATRIC" id="fig|1245471.3.peg.965"/>
<dbReference type="eggNOG" id="ENOG5033I79">
    <property type="taxonomic scope" value="Bacteria"/>
</dbReference>
<evidence type="ECO:0000313" key="2">
    <source>
        <dbReference type="Proteomes" id="UP000015503"/>
    </source>
</evidence>
<evidence type="ECO:0000313" key="1">
    <source>
        <dbReference type="EMBL" id="BAN46690.1"/>
    </source>
</evidence>
<dbReference type="STRING" id="1245471.PCA10_09580"/>
<dbReference type="Proteomes" id="UP000015503">
    <property type="component" value="Chromosome"/>
</dbReference>
<protein>
    <submittedName>
        <fullName evidence="1">Uncharacterized protein</fullName>
    </submittedName>
</protein>
<keyword evidence="2" id="KW-1185">Reference proteome</keyword>
<organism evidence="1 2">
    <name type="scientific">Metapseudomonas resinovorans NBRC 106553</name>
    <dbReference type="NCBI Taxonomy" id="1245471"/>
    <lineage>
        <taxon>Bacteria</taxon>
        <taxon>Pseudomonadati</taxon>
        <taxon>Pseudomonadota</taxon>
        <taxon>Gammaproteobacteria</taxon>
        <taxon>Pseudomonadales</taxon>
        <taxon>Pseudomonadaceae</taxon>
        <taxon>Metapseudomonas</taxon>
    </lineage>
</organism>
<dbReference type="EMBL" id="AP013068">
    <property type="protein sequence ID" value="BAN46690.1"/>
    <property type="molecule type" value="Genomic_DNA"/>
</dbReference>
<dbReference type="RefSeq" id="WP_016490892.1">
    <property type="nucleotide sequence ID" value="NC_021499.1"/>
</dbReference>
<gene>
    <name evidence="1" type="ORF">PCA10_09580</name>
</gene>
<reference evidence="1 2" key="1">
    <citation type="journal article" date="2013" name="Genome Announc.">
        <title>Complete Genome Sequence of the Carbazole Degrader Pseudomonas resinovorans Strain CA10 (NBRC 106553).</title>
        <authorList>
            <person name="Shintani M."/>
            <person name="Hosoyama A."/>
            <person name="Ohji S."/>
            <person name="Tsuchikane K."/>
            <person name="Takarada H."/>
            <person name="Yamazoe A."/>
            <person name="Fujita N."/>
            <person name="Nojiri H."/>
        </authorList>
    </citation>
    <scope>NUCLEOTIDE SEQUENCE [LARGE SCALE GENOMIC DNA]</scope>
    <source>
        <strain evidence="1 2">NBRC 106553</strain>
    </source>
</reference>
<dbReference type="HOGENOM" id="CLU_181533_0_0_6"/>
<dbReference type="OrthoDB" id="8127628at2"/>
<accession>S6AFQ0</accession>
<sequence>MGIHDWAREVLERGLDAAKQEGIGEEMALRALLSAVVERSATLRSIDDLARELEFLAVNLEPGRDYGFMRP</sequence>
<name>S6AFQ0_METRE</name>
<proteinExistence type="predicted"/>